<dbReference type="GO" id="GO:0055085">
    <property type="term" value="P:transmembrane transport"/>
    <property type="evidence" value="ECO:0007669"/>
    <property type="project" value="InterPro"/>
</dbReference>
<evidence type="ECO:0000259" key="10">
    <source>
        <dbReference type="PROSITE" id="PS52015"/>
    </source>
</evidence>
<keyword evidence="6" id="KW-0812">Transmembrane</keyword>
<dbReference type="InterPro" id="IPR037682">
    <property type="entry name" value="TonB_C"/>
</dbReference>
<keyword evidence="9" id="KW-0472">Membrane</keyword>
<keyword evidence="3" id="KW-0813">Transport</keyword>
<dbReference type="STRING" id="207559.Dde_0456"/>
<evidence type="ECO:0000313" key="12">
    <source>
        <dbReference type="Proteomes" id="UP000002710"/>
    </source>
</evidence>
<dbReference type="PANTHER" id="PTHR33446">
    <property type="entry name" value="PROTEIN TONB-RELATED"/>
    <property type="match status" value="1"/>
</dbReference>
<dbReference type="KEGG" id="dde:Dde_0456"/>
<evidence type="ECO:0000256" key="9">
    <source>
        <dbReference type="ARBA" id="ARBA00023136"/>
    </source>
</evidence>
<evidence type="ECO:0000256" key="3">
    <source>
        <dbReference type="ARBA" id="ARBA00022448"/>
    </source>
</evidence>
<sequence>MTDWCVRMAAVGGGVGVTLLLLLFLLAGTAPRVVTDEPVVHGAVRLSSFTEAPVRETETYATRDVQQVQPLEKMSEMDVSLDSPQLEMDMPSMEMDFAPELAGTVPLSGVPSVASAGGLSAPSGGAFTLGEVDEQPRPLYAPAPLYPMQEKRLGRECTVVVRILLAEDGTVKQATPVYAEDDTRTFHEAAVETVLRWRFVPCRKDGRAVQCIAEQPFTFSLHQ</sequence>
<dbReference type="HOGENOM" id="CLU_1238568_0_0_7"/>
<keyword evidence="5" id="KW-0997">Cell inner membrane</keyword>
<accession>Q315Y9</accession>
<evidence type="ECO:0000313" key="11">
    <source>
        <dbReference type="EMBL" id="ABB37257.1"/>
    </source>
</evidence>
<dbReference type="NCBIfam" id="TIGR01352">
    <property type="entry name" value="tonB_Cterm"/>
    <property type="match status" value="1"/>
</dbReference>
<feature type="domain" description="TonB C-terminal" evidence="10">
    <location>
        <begin position="131"/>
        <end position="223"/>
    </location>
</feature>
<evidence type="ECO:0000256" key="1">
    <source>
        <dbReference type="ARBA" id="ARBA00004383"/>
    </source>
</evidence>
<keyword evidence="4" id="KW-1003">Cell membrane</keyword>
<proteinExistence type="inferred from homology"/>
<evidence type="ECO:0000256" key="8">
    <source>
        <dbReference type="ARBA" id="ARBA00022989"/>
    </source>
</evidence>
<dbReference type="SUPFAM" id="SSF74653">
    <property type="entry name" value="TolA/TonB C-terminal domain"/>
    <property type="match status" value="1"/>
</dbReference>
<dbReference type="EMBL" id="CP000112">
    <property type="protein sequence ID" value="ABB37257.1"/>
    <property type="molecule type" value="Genomic_DNA"/>
</dbReference>
<dbReference type="PROSITE" id="PS52015">
    <property type="entry name" value="TONB_CTD"/>
    <property type="match status" value="1"/>
</dbReference>
<dbReference type="eggNOG" id="COG0810">
    <property type="taxonomic scope" value="Bacteria"/>
</dbReference>
<evidence type="ECO:0000256" key="7">
    <source>
        <dbReference type="ARBA" id="ARBA00022927"/>
    </source>
</evidence>
<comment type="subcellular location">
    <subcellularLocation>
        <location evidence="1">Cell inner membrane</location>
        <topology evidence="1">Single-pass membrane protein</topology>
        <orientation evidence="1">Periplasmic side</orientation>
    </subcellularLocation>
</comment>
<keyword evidence="8" id="KW-1133">Transmembrane helix</keyword>
<evidence type="ECO:0000256" key="2">
    <source>
        <dbReference type="ARBA" id="ARBA00006555"/>
    </source>
</evidence>
<keyword evidence="12" id="KW-1185">Reference proteome</keyword>
<protein>
    <submittedName>
        <fullName evidence="11">TonB family protein</fullName>
    </submittedName>
</protein>
<organism evidence="11 12">
    <name type="scientific">Oleidesulfovibrio alaskensis (strain ATCC BAA-1058 / DSM 17464 / G20)</name>
    <name type="common">Desulfovibrio alaskensis</name>
    <dbReference type="NCBI Taxonomy" id="207559"/>
    <lineage>
        <taxon>Bacteria</taxon>
        <taxon>Pseudomonadati</taxon>
        <taxon>Thermodesulfobacteriota</taxon>
        <taxon>Desulfovibrionia</taxon>
        <taxon>Desulfovibrionales</taxon>
        <taxon>Desulfovibrionaceae</taxon>
        <taxon>Oleidesulfovibrio</taxon>
    </lineage>
</organism>
<reference evidence="11 12" key="1">
    <citation type="journal article" date="2011" name="J. Bacteriol.">
        <title>Complete genome sequence and updated annotation of Desulfovibrio alaskensis G20.</title>
        <authorList>
            <person name="Hauser L.J."/>
            <person name="Land M.L."/>
            <person name="Brown S.D."/>
            <person name="Larimer F."/>
            <person name="Keller K.L."/>
            <person name="Rapp-Giles B.J."/>
            <person name="Price M.N."/>
            <person name="Lin M."/>
            <person name="Bruce D.C."/>
            <person name="Detter J.C."/>
            <person name="Tapia R."/>
            <person name="Han C.S."/>
            <person name="Goodwin L.A."/>
            <person name="Cheng J.F."/>
            <person name="Pitluck S."/>
            <person name="Copeland A."/>
            <person name="Lucas S."/>
            <person name="Nolan M."/>
            <person name="Lapidus A.L."/>
            <person name="Palumbo A.V."/>
            <person name="Wall J.D."/>
        </authorList>
    </citation>
    <scope>NUCLEOTIDE SEQUENCE [LARGE SCALE GENOMIC DNA]</scope>
    <source>
        <strain evidence="12">ATCC BAA 1058 / DSM 17464 / G20</strain>
    </source>
</reference>
<keyword evidence="7" id="KW-0653">Protein transport</keyword>
<dbReference type="RefSeq" id="WP_011366585.1">
    <property type="nucleotide sequence ID" value="NC_007519.1"/>
</dbReference>
<dbReference type="GO" id="GO:0015031">
    <property type="term" value="P:protein transport"/>
    <property type="evidence" value="ECO:0007669"/>
    <property type="project" value="UniProtKB-KW"/>
</dbReference>
<dbReference type="Proteomes" id="UP000002710">
    <property type="component" value="Chromosome"/>
</dbReference>
<dbReference type="InterPro" id="IPR006260">
    <property type="entry name" value="TonB/TolA_C"/>
</dbReference>
<name>Q315Y9_OLEA2</name>
<dbReference type="Gene3D" id="3.30.1150.10">
    <property type="match status" value="1"/>
</dbReference>
<gene>
    <name evidence="11" type="ordered locus">Dde_0456</name>
</gene>
<evidence type="ECO:0000256" key="5">
    <source>
        <dbReference type="ARBA" id="ARBA00022519"/>
    </source>
</evidence>
<dbReference type="Pfam" id="PF03544">
    <property type="entry name" value="TonB_C"/>
    <property type="match status" value="1"/>
</dbReference>
<dbReference type="AlphaFoldDB" id="Q315Y9"/>
<dbReference type="InterPro" id="IPR051045">
    <property type="entry name" value="TonB-dependent_transducer"/>
</dbReference>
<dbReference type="GO" id="GO:0005886">
    <property type="term" value="C:plasma membrane"/>
    <property type="evidence" value="ECO:0007669"/>
    <property type="project" value="UniProtKB-SubCell"/>
</dbReference>
<evidence type="ECO:0000256" key="6">
    <source>
        <dbReference type="ARBA" id="ARBA00022692"/>
    </source>
</evidence>
<comment type="similarity">
    <text evidence="2">Belongs to the TonB family.</text>
</comment>
<evidence type="ECO:0000256" key="4">
    <source>
        <dbReference type="ARBA" id="ARBA00022475"/>
    </source>
</evidence>